<proteinExistence type="predicted"/>
<dbReference type="InterPro" id="IPR045865">
    <property type="entry name" value="ACT-like_dom_sf"/>
</dbReference>
<dbReference type="AlphaFoldDB" id="A0ABD5XC96"/>
<dbReference type="EMBL" id="JBHSZQ010000049">
    <property type="protein sequence ID" value="MFC7127174.1"/>
    <property type="molecule type" value="Genomic_DNA"/>
</dbReference>
<dbReference type="RefSeq" id="WP_267636690.1">
    <property type="nucleotide sequence ID" value="NZ_JAODIY010000005.1"/>
</dbReference>
<comment type="caution">
    <text evidence="2">The sequence shown here is derived from an EMBL/GenBank/DDBJ whole genome shotgun (WGS) entry which is preliminary data.</text>
</comment>
<dbReference type="InterPro" id="IPR002912">
    <property type="entry name" value="ACT_dom"/>
</dbReference>
<evidence type="ECO:0000259" key="1">
    <source>
        <dbReference type="PROSITE" id="PS51671"/>
    </source>
</evidence>
<sequence>MSDSVDRQMFTVRLELPDRPGELRRALEPIAEHGGNLRSVFHERGNLTPRGHIPVEVDLAATPEQLEAIVTALRDADVTVVRAGSQYYTEEVTAILFGQGIDGDISETLTSIEQSTDATVRDVTLAAPEGAGGLSSARVHLATENEETAETLATLQEIAEKRGLSVVEPLTTGESA</sequence>
<dbReference type="PROSITE" id="PS51671">
    <property type="entry name" value="ACT"/>
    <property type="match status" value="1"/>
</dbReference>
<dbReference type="CDD" id="cd04886">
    <property type="entry name" value="ACT_ThrD-II-like"/>
    <property type="match status" value="1"/>
</dbReference>
<evidence type="ECO:0000313" key="2">
    <source>
        <dbReference type="EMBL" id="MFC7127174.1"/>
    </source>
</evidence>
<name>A0ABD5XC96_9EURY</name>
<evidence type="ECO:0000313" key="3">
    <source>
        <dbReference type="Proteomes" id="UP001596414"/>
    </source>
</evidence>
<accession>A0ABD5XC96</accession>
<organism evidence="2 3">
    <name type="scientific">Halovenus rubra</name>
    <dbReference type="NCBI Taxonomy" id="869890"/>
    <lineage>
        <taxon>Archaea</taxon>
        <taxon>Methanobacteriati</taxon>
        <taxon>Methanobacteriota</taxon>
        <taxon>Stenosarchaea group</taxon>
        <taxon>Halobacteria</taxon>
        <taxon>Halobacteriales</taxon>
        <taxon>Haloarculaceae</taxon>
        <taxon>Halovenus</taxon>
    </lineage>
</organism>
<dbReference type="InterPro" id="IPR044561">
    <property type="entry name" value="ACT_ThrD-II-like"/>
</dbReference>
<protein>
    <submittedName>
        <fullName evidence="2">Amino acid-binding protein</fullName>
    </submittedName>
</protein>
<reference evidence="2 3" key="1">
    <citation type="journal article" date="2014" name="Int. J. Syst. Evol. Microbiol.">
        <title>Complete genome sequence of Corynebacterium casei LMG S-19264T (=DSM 44701T), isolated from a smear-ripened cheese.</title>
        <authorList>
            <consortium name="US DOE Joint Genome Institute (JGI-PGF)"/>
            <person name="Walter F."/>
            <person name="Albersmeier A."/>
            <person name="Kalinowski J."/>
            <person name="Ruckert C."/>
        </authorList>
    </citation>
    <scope>NUCLEOTIDE SEQUENCE [LARGE SCALE GENOMIC DNA]</scope>
    <source>
        <strain evidence="2 3">CGMCC 4.7215</strain>
    </source>
</reference>
<gene>
    <name evidence="2" type="ORF">ACFQJ7_14285</name>
</gene>
<feature type="domain" description="ACT" evidence="1">
    <location>
        <begin position="11"/>
        <end position="85"/>
    </location>
</feature>
<dbReference type="SUPFAM" id="SSF55021">
    <property type="entry name" value="ACT-like"/>
    <property type="match status" value="1"/>
</dbReference>
<dbReference type="Proteomes" id="UP001596414">
    <property type="component" value="Unassembled WGS sequence"/>
</dbReference>